<comment type="caution">
    <text evidence="5">The sequence shown here is derived from an EMBL/GenBank/DDBJ whole genome shotgun (WGS) entry which is preliminary data.</text>
</comment>
<proteinExistence type="predicted"/>
<feature type="domain" description="Histidine kinase" evidence="4">
    <location>
        <begin position="22"/>
        <end position="258"/>
    </location>
</feature>
<dbReference type="Gene3D" id="3.30.565.10">
    <property type="entry name" value="Histidine kinase-like ATPase, C-terminal domain"/>
    <property type="match status" value="1"/>
</dbReference>
<dbReference type="Gene3D" id="1.10.287.130">
    <property type="match status" value="1"/>
</dbReference>
<dbReference type="PRINTS" id="PR00344">
    <property type="entry name" value="BCTRLSENSOR"/>
</dbReference>
<dbReference type="GO" id="GO:0000155">
    <property type="term" value="F:phosphorelay sensor kinase activity"/>
    <property type="evidence" value="ECO:0007669"/>
    <property type="project" value="InterPro"/>
</dbReference>
<dbReference type="InterPro" id="IPR036097">
    <property type="entry name" value="HisK_dim/P_sf"/>
</dbReference>
<reference evidence="5 6" key="1">
    <citation type="submission" date="2017-10" db="EMBL/GenBank/DDBJ databases">
        <title>Novel microbial diversity and functional potential in the marine mammal oral microbiome.</title>
        <authorList>
            <person name="Dudek N.K."/>
            <person name="Sun C.L."/>
            <person name="Burstein D."/>
            <person name="Kantor R.S."/>
            <person name="Aliaga Goltsman D.S."/>
            <person name="Bik E.M."/>
            <person name="Thomas B.C."/>
            <person name="Banfield J.F."/>
            <person name="Relman D.A."/>
        </authorList>
    </citation>
    <scope>NUCLEOTIDE SEQUENCE [LARGE SCALE GENOMIC DNA]</scope>
    <source>
        <strain evidence="5">DOLJORAL78_47_16</strain>
    </source>
</reference>
<dbReference type="PANTHER" id="PTHR43547:SF2">
    <property type="entry name" value="HYBRID SIGNAL TRANSDUCTION HISTIDINE KINASE C"/>
    <property type="match status" value="1"/>
</dbReference>
<evidence type="ECO:0000259" key="4">
    <source>
        <dbReference type="PROSITE" id="PS50109"/>
    </source>
</evidence>
<dbReference type="InterPro" id="IPR005467">
    <property type="entry name" value="His_kinase_dom"/>
</dbReference>
<dbReference type="EMBL" id="PDSK01000036">
    <property type="protein sequence ID" value="PIE35669.1"/>
    <property type="molecule type" value="Genomic_DNA"/>
</dbReference>
<dbReference type="Proteomes" id="UP000230821">
    <property type="component" value="Unassembled WGS sequence"/>
</dbReference>
<evidence type="ECO:0000256" key="3">
    <source>
        <dbReference type="ARBA" id="ARBA00022553"/>
    </source>
</evidence>
<dbReference type="EC" id="2.7.13.3" evidence="2"/>
<dbReference type="InterPro" id="IPR036890">
    <property type="entry name" value="HATPase_C_sf"/>
</dbReference>
<evidence type="ECO:0000256" key="2">
    <source>
        <dbReference type="ARBA" id="ARBA00012438"/>
    </source>
</evidence>
<dbReference type="SUPFAM" id="SSF55874">
    <property type="entry name" value="ATPase domain of HSP90 chaperone/DNA topoisomerase II/histidine kinase"/>
    <property type="match status" value="1"/>
</dbReference>
<evidence type="ECO:0000313" key="5">
    <source>
        <dbReference type="EMBL" id="PIE35669.1"/>
    </source>
</evidence>
<dbReference type="AlphaFoldDB" id="A0A2G6KLH4"/>
<comment type="catalytic activity">
    <reaction evidence="1">
        <text>ATP + protein L-histidine = ADP + protein N-phospho-L-histidine.</text>
        <dbReference type="EC" id="2.7.13.3"/>
    </reaction>
</comment>
<gene>
    <name evidence="5" type="ORF">CSA56_03185</name>
</gene>
<sequence>MKQQKSKGISAENFFRDIEIEFLIHELKDPISIIETGIRALLEKREKYGQLSVRQEKTLKRSLRNSRKVRTMLNGLLEIGRSEAGRIVCRRFQPIEAVYAVILDTLEGTESSLPEIEEAHLCFLQQFFSEQGIFLDIAPSVSDRDILQDETKFRHIVGNLLKNALHHRKNRTDISITRNGELLAISIRDDGPGIATEHHEAIFQRYTQLKDHPDISRKGHGLGLAGALLLARCLGGNIELESTQGQGATFRLIMPIELKTDTEDMED</sequence>
<dbReference type="SUPFAM" id="SSF47384">
    <property type="entry name" value="Homodimeric domain of signal transducing histidine kinase"/>
    <property type="match status" value="1"/>
</dbReference>
<organism evidence="5 6">
    <name type="scientific">candidate division KSB3 bacterium</name>
    <dbReference type="NCBI Taxonomy" id="2044937"/>
    <lineage>
        <taxon>Bacteria</taxon>
        <taxon>candidate division KSB3</taxon>
    </lineage>
</organism>
<dbReference type="PANTHER" id="PTHR43547">
    <property type="entry name" value="TWO-COMPONENT HISTIDINE KINASE"/>
    <property type="match status" value="1"/>
</dbReference>
<keyword evidence="3" id="KW-0597">Phosphoprotein</keyword>
<name>A0A2G6KLH4_9BACT</name>
<protein>
    <recommendedName>
        <fullName evidence="2">histidine kinase</fullName>
        <ecNumber evidence="2">2.7.13.3</ecNumber>
    </recommendedName>
</protein>
<accession>A0A2G6KLH4</accession>
<dbReference type="SMART" id="SM00387">
    <property type="entry name" value="HATPase_c"/>
    <property type="match status" value="1"/>
</dbReference>
<dbReference type="Pfam" id="PF02518">
    <property type="entry name" value="HATPase_c"/>
    <property type="match status" value="1"/>
</dbReference>
<evidence type="ECO:0000313" key="6">
    <source>
        <dbReference type="Proteomes" id="UP000230821"/>
    </source>
</evidence>
<dbReference type="InterPro" id="IPR004358">
    <property type="entry name" value="Sig_transdc_His_kin-like_C"/>
</dbReference>
<evidence type="ECO:0000256" key="1">
    <source>
        <dbReference type="ARBA" id="ARBA00000085"/>
    </source>
</evidence>
<dbReference type="InterPro" id="IPR003594">
    <property type="entry name" value="HATPase_dom"/>
</dbReference>
<dbReference type="PROSITE" id="PS50109">
    <property type="entry name" value="HIS_KIN"/>
    <property type="match status" value="1"/>
</dbReference>